<dbReference type="InterPro" id="IPR000719">
    <property type="entry name" value="Prot_kinase_dom"/>
</dbReference>
<gene>
    <name evidence="2" type="ORF">NP233_g3948</name>
</gene>
<dbReference type="EMBL" id="JANIEX010000200">
    <property type="protein sequence ID" value="KAJ3571142.1"/>
    <property type="molecule type" value="Genomic_DNA"/>
</dbReference>
<dbReference type="GO" id="GO:0005737">
    <property type="term" value="C:cytoplasm"/>
    <property type="evidence" value="ECO:0007669"/>
    <property type="project" value="TreeGrafter"/>
</dbReference>
<dbReference type="Proteomes" id="UP001213000">
    <property type="component" value="Unassembled WGS sequence"/>
</dbReference>
<keyword evidence="3" id="KW-1185">Reference proteome</keyword>
<evidence type="ECO:0000259" key="1">
    <source>
        <dbReference type="PROSITE" id="PS50011"/>
    </source>
</evidence>
<dbReference type="Gene3D" id="1.10.510.10">
    <property type="entry name" value="Transferase(Phosphotransferase) domain 1"/>
    <property type="match status" value="1"/>
</dbReference>
<proteinExistence type="predicted"/>
<dbReference type="Pfam" id="PF00069">
    <property type="entry name" value="Pkinase"/>
    <property type="match status" value="1"/>
</dbReference>
<dbReference type="SMART" id="SM00219">
    <property type="entry name" value="TyrKc"/>
    <property type="match status" value="1"/>
</dbReference>
<comment type="caution">
    <text evidence="2">The sequence shown here is derived from an EMBL/GenBank/DDBJ whole genome shotgun (WGS) entry which is preliminary data.</text>
</comment>
<dbReference type="PROSITE" id="PS00109">
    <property type="entry name" value="PROTEIN_KINASE_TYR"/>
    <property type="match status" value="1"/>
</dbReference>
<dbReference type="GO" id="GO:0005524">
    <property type="term" value="F:ATP binding"/>
    <property type="evidence" value="ECO:0007669"/>
    <property type="project" value="InterPro"/>
</dbReference>
<dbReference type="PANTHER" id="PTHR23257">
    <property type="entry name" value="SERINE-THREONINE PROTEIN KINASE"/>
    <property type="match status" value="1"/>
</dbReference>
<dbReference type="PROSITE" id="PS50011">
    <property type="entry name" value="PROTEIN_KINASE_DOM"/>
    <property type="match status" value="1"/>
</dbReference>
<evidence type="ECO:0000313" key="2">
    <source>
        <dbReference type="EMBL" id="KAJ3571142.1"/>
    </source>
</evidence>
<dbReference type="PANTHER" id="PTHR23257:SF958">
    <property type="entry name" value="SERINE_THREONINE-PROTEIN KINASE WNK4"/>
    <property type="match status" value="1"/>
</dbReference>
<dbReference type="GO" id="GO:0007165">
    <property type="term" value="P:signal transduction"/>
    <property type="evidence" value="ECO:0007669"/>
    <property type="project" value="TreeGrafter"/>
</dbReference>
<feature type="domain" description="Protein kinase" evidence="1">
    <location>
        <begin position="50"/>
        <end position="313"/>
    </location>
</feature>
<dbReference type="InterPro" id="IPR050167">
    <property type="entry name" value="Ser_Thr_protein_kinase"/>
</dbReference>
<dbReference type="InterPro" id="IPR020635">
    <property type="entry name" value="Tyr_kinase_cat_dom"/>
</dbReference>
<evidence type="ECO:0000313" key="3">
    <source>
        <dbReference type="Proteomes" id="UP001213000"/>
    </source>
</evidence>
<dbReference type="CDD" id="cd00180">
    <property type="entry name" value="PKc"/>
    <property type="match status" value="1"/>
</dbReference>
<organism evidence="2 3">
    <name type="scientific">Leucocoprinus birnbaumii</name>
    <dbReference type="NCBI Taxonomy" id="56174"/>
    <lineage>
        <taxon>Eukaryota</taxon>
        <taxon>Fungi</taxon>
        <taxon>Dikarya</taxon>
        <taxon>Basidiomycota</taxon>
        <taxon>Agaricomycotina</taxon>
        <taxon>Agaricomycetes</taxon>
        <taxon>Agaricomycetidae</taxon>
        <taxon>Agaricales</taxon>
        <taxon>Agaricineae</taxon>
        <taxon>Agaricaceae</taxon>
        <taxon>Leucocoprinus</taxon>
    </lineage>
</organism>
<sequence>MSHDAEFRSLRNRIREADMALKDQSNLLDDLLSMYFGSDFLEIWYANGLYVKIRDVPGSLSGDILRLRVNVPPLNGHSEIIGDDIVDIAYKDIPAEDDDEEDTTVVAGTVMQLPVVAFDPKIHFAKTCRSIKEVSNLLQVQGHPNIVRLLGRNEAGDLVFLRHRRPFLDGSISDFRRLLLQLVDAVMFLHSKGIVHRDLAFRNLLLSQDRQNLILCDLESRYGSGHCPEIALARDNGAPDQEWPYSPKSDVYYFGITIAELVIQNAPRTPWQYFGNFVPPPPFDHIYHTCLKTNPDDRPTLAEIKEMLESIIV</sequence>
<dbReference type="InterPro" id="IPR011009">
    <property type="entry name" value="Kinase-like_dom_sf"/>
</dbReference>
<dbReference type="AlphaFoldDB" id="A0AAD5VVK5"/>
<reference evidence="2" key="1">
    <citation type="submission" date="2022-07" db="EMBL/GenBank/DDBJ databases">
        <title>Genome Sequence of Leucocoprinus birnbaumii.</title>
        <authorList>
            <person name="Buettner E."/>
        </authorList>
    </citation>
    <scope>NUCLEOTIDE SEQUENCE</scope>
    <source>
        <strain evidence="2">VT141</strain>
    </source>
</reference>
<protein>
    <recommendedName>
        <fullName evidence="1">Protein kinase domain-containing protein</fullName>
    </recommendedName>
</protein>
<dbReference type="InterPro" id="IPR008266">
    <property type="entry name" value="Tyr_kinase_AS"/>
</dbReference>
<accession>A0AAD5VVK5</accession>
<dbReference type="GO" id="GO:0004713">
    <property type="term" value="F:protein tyrosine kinase activity"/>
    <property type="evidence" value="ECO:0007669"/>
    <property type="project" value="InterPro"/>
</dbReference>
<dbReference type="SUPFAM" id="SSF56112">
    <property type="entry name" value="Protein kinase-like (PK-like)"/>
    <property type="match status" value="1"/>
</dbReference>
<name>A0AAD5VVK5_9AGAR</name>